<feature type="region of interest" description="Disordered" evidence="1">
    <location>
        <begin position="1"/>
        <end position="125"/>
    </location>
</feature>
<organism evidence="2 3">
    <name type="scientific">Candidatus Accumulibacter proximus</name>
    <dbReference type="NCBI Taxonomy" id="2954385"/>
    <lineage>
        <taxon>Bacteria</taxon>
        <taxon>Pseudomonadati</taxon>
        <taxon>Pseudomonadota</taxon>
        <taxon>Betaproteobacteria</taxon>
        <taxon>Candidatus Accumulibacter</taxon>
    </lineage>
</organism>
<dbReference type="GO" id="GO:0003677">
    <property type="term" value="F:DNA binding"/>
    <property type="evidence" value="ECO:0007669"/>
    <property type="project" value="UniProtKB-KW"/>
</dbReference>
<evidence type="ECO:0000256" key="1">
    <source>
        <dbReference type="SAM" id="MobiDB-lite"/>
    </source>
</evidence>
<keyword evidence="2" id="KW-0238">DNA-binding</keyword>
<feature type="compositionally biased region" description="Polar residues" evidence="1">
    <location>
        <begin position="24"/>
        <end position="34"/>
    </location>
</feature>
<dbReference type="EMBL" id="JADJMH010000038">
    <property type="protein sequence ID" value="MBK7677556.1"/>
    <property type="molecule type" value="Genomic_DNA"/>
</dbReference>
<proteinExistence type="predicted"/>
<reference evidence="2 3" key="1">
    <citation type="submission" date="2020-10" db="EMBL/GenBank/DDBJ databases">
        <title>Connecting structure to function with the recovery of over 1000 high-quality activated sludge metagenome-assembled genomes encoding full-length rRNA genes using long-read sequencing.</title>
        <authorList>
            <person name="Singleton C.M."/>
            <person name="Petriglieri F."/>
            <person name="Kristensen J.M."/>
            <person name="Kirkegaard R.H."/>
            <person name="Michaelsen T.Y."/>
            <person name="Andersen M.H."/>
            <person name="Karst S.M."/>
            <person name="Dueholm M.S."/>
            <person name="Nielsen P.H."/>
            <person name="Albertsen M."/>
        </authorList>
    </citation>
    <scope>NUCLEOTIDE SEQUENCE [LARGE SCALE GENOMIC DNA]</scope>
    <source>
        <strain evidence="2">EsbW_18-Q3-R4-48_BATAC.285</strain>
    </source>
</reference>
<evidence type="ECO:0000313" key="3">
    <source>
        <dbReference type="Proteomes" id="UP000697998"/>
    </source>
</evidence>
<name>A0A935UHY1_9PROT</name>
<gene>
    <name evidence="2" type="ORF">IPJ27_23980</name>
</gene>
<dbReference type="Gene3D" id="2.40.50.140">
    <property type="entry name" value="Nucleic acid-binding proteins"/>
    <property type="match status" value="1"/>
</dbReference>
<dbReference type="InterPro" id="IPR012340">
    <property type="entry name" value="NA-bd_OB-fold"/>
</dbReference>
<comment type="caution">
    <text evidence="2">The sequence shown here is derived from an EMBL/GenBank/DDBJ whole genome shotgun (WGS) entry which is preliminary data.</text>
</comment>
<dbReference type="AlphaFoldDB" id="A0A935UHY1"/>
<feature type="compositionally biased region" description="Low complexity" evidence="1">
    <location>
        <begin position="100"/>
        <end position="115"/>
    </location>
</feature>
<dbReference type="Proteomes" id="UP000697998">
    <property type="component" value="Unassembled WGS sequence"/>
</dbReference>
<dbReference type="SUPFAM" id="SSF50249">
    <property type="entry name" value="Nucleic acid-binding proteins"/>
    <property type="match status" value="1"/>
</dbReference>
<evidence type="ECO:0000313" key="2">
    <source>
        <dbReference type="EMBL" id="MBK7677556.1"/>
    </source>
</evidence>
<feature type="compositionally biased region" description="Polar residues" evidence="1">
    <location>
        <begin position="41"/>
        <end position="54"/>
    </location>
</feature>
<sequence length="125" mass="13097">MNRGGNVRKATQANAFHASATPAAPQNSTISRSAQADRSEGSWPSSQTAFSSTPGGVAPSGYGGIQTRKWQDQAGQDRYTAEIVASDMQMLGARPSTNDAPASGQAQRRARSAPSDQESPDRTCL</sequence>
<accession>A0A935UHY1</accession>
<protein>
    <submittedName>
        <fullName evidence="2">Single-stranded DNA-binding protein</fullName>
    </submittedName>
</protein>